<dbReference type="AlphaFoldDB" id="A0A9Q1EH43"/>
<evidence type="ECO:0000313" key="2">
    <source>
        <dbReference type="EMBL" id="KAJ8338617.1"/>
    </source>
</evidence>
<organism evidence="2 3">
    <name type="scientific">Synaphobranchus kaupii</name>
    <name type="common">Kaup's arrowtooth eel</name>
    <dbReference type="NCBI Taxonomy" id="118154"/>
    <lineage>
        <taxon>Eukaryota</taxon>
        <taxon>Metazoa</taxon>
        <taxon>Chordata</taxon>
        <taxon>Craniata</taxon>
        <taxon>Vertebrata</taxon>
        <taxon>Euteleostomi</taxon>
        <taxon>Actinopterygii</taxon>
        <taxon>Neopterygii</taxon>
        <taxon>Teleostei</taxon>
        <taxon>Anguilliformes</taxon>
        <taxon>Synaphobranchidae</taxon>
        <taxon>Synaphobranchus</taxon>
    </lineage>
</organism>
<evidence type="ECO:0000313" key="3">
    <source>
        <dbReference type="Proteomes" id="UP001152622"/>
    </source>
</evidence>
<protein>
    <submittedName>
        <fullName evidence="2">Uncharacterized protein</fullName>
    </submittedName>
</protein>
<feature type="region of interest" description="Disordered" evidence="1">
    <location>
        <begin position="72"/>
        <end position="105"/>
    </location>
</feature>
<dbReference type="Proteomes" id="UP001152622">
    <property type="component" value="Chromosome 17"/>
</dbReference>
<proteinExistence type="predicted"/>
<evidence type="ECO:0000256" key="1">
    <source>
        <dbReference type="SAM" id="MobiDB-lite"/>
    </source>
</evidence>
<feature type="compositionally biased region" description="Basic residues" evidence="1">
    <location>
        <begin position="73"/>
        <end position="82"/>
    </location>
</feature>
<reference evidence="2" key="1">
    <citation type="journal article" date="2023" name="Science">
        <title>Genome structures resolve the early diversification of teleost fishes.</title>
        <authorList>
            <person name="Parey E."/>
            <person name="Louis A."/>
            <person name="Montfort J."/>
            <person name="Bouchez O."/>
            <person name="Roques C."/>
            <person name="Iampietro C."/>
            <person name="Lluch J."/>
            <person name="Castinel A."/>
            <person name="Donnadieu C."/>
            <person name="Desvignes T."/>
            <person name="Floi Bucao C."/>
            <person name="Jouanno E."/>
            <person name="Wen M."/>
            <person name="Mejri S."/>
            <person name="Dirks R."/>
            <person name="Jansen H."/>
            <person name="Henkel C."/>
            <person name="Chen W.J."/>
            <person name="Zahm M."/>
            <person name="Cabau C."/>
            <person name="Klopp C."/>
            <person name="Thompson A.W."/>
            <person name="Robinson-Rechavi M."/>
            <person name="Braasch I."/>
            <person name="Lecointre G."/>
            <person name="Bobe J."/>
            <person name="Postlethwait J.H."/>
            <person name="Berthelot C."/>
            <person name="Roest Crollius H."/>
            <person name="Guiguen Y."/>
        </authorList>
    </citation>
    <scope>NUCLEOTIDE SEQUENCE</scope>
    <source>
        <strain evidence="2">WJC10195</strain>
    </source>
</reference>
<name>A0A9Q1EH43_SYNKA</name>
<accession>A0A9Q1EH43</accession>
<feature type="region of interest" description="Disordered" evidence="1">
    <location>
        <begin position="18"/>
        <end position="46"/>
    </location>
</feature>
<keyword evidence="3" id="KW-1185">Reference proteome</keyword>
<gene>
    <name evidence="2" type="ORF">SKAU_G00354030</name>
</gene>
<sequence>MKRTIDSFFLKKNAALPVTSVPGPERPSPDPTSSAEVTAPPPVSPVPECGQSMAGDSAFAVGASTFRIETLKKHNVSKKHGRDRSVACRAPPHSVSAPGNGKPKQ</sequence>
<dbReference type="EMBL" id="JAINUF010000017">
    <property type="protein sequence ID" value="KAJ8338617.1"/>
    <property type="molecule type" value="Genomic_DNA"/>
</dbReference>
<comment type="caution">
    <text evidence="2">The sequence shown here is derived from an EMBL/GenBank/DDBJ whole genome shotgun (WGS) entry which is preliminary data.</text>
</comment>